<comment type="caution">
    <text evidence="3">The sequence shown here is derived from an EMBL/GenBank/DDBJ whole genome shotgun (WGS) entry which is preliminary data.</text>
</comment>
<accession>A0A2P7YIT2</accession>
<dbReference type="GO" id="GO:0005737">
    <property type="term" value="C:cytoplasm"/>
    <property type="evidence" value="ECO:0007669"/>
    <property type="project" value="TreeGrafter"/>
</dbReference>
<dbReference type="GO" id="GO:0046856">
    <property type="term" value="P:phosphatidylinositol dephosphorylation"/>
    <property type="evidence" value="ECO:0007669"/>
    <property type="project" value="InterPro"/>
</dbReference>
<evidence type="ECO:0000256" key="1">
    <source>
        <dbReference type="SAM" id="SignalP"/>
    </source>
</evidence>
<keyword evidence="4" id="KW-1185">Reference proteome</keyword>
<dbReference type="InterPro" id="IPR036691">
    <property type="entry name" value="Endo/exonu/phosph_ase_sf"/>
</dbReference>
<evidence type="ECO:0000259" key="2">
    <source>
        <dbReference type="Pfam" id="PF22669"/>
    </source>
</evidence>
<dbReference type="InterPro" id="IPR000300">
    <property type="entry name" value="IPPc"/>
</dbReference>
<name>A0A2P7YIT2_9PEZI</name>
<evidence type="ECO:0000313" key="3">
    <source>
        <dbReference type="EMBL" id="PSK35881.1"/>
    </source>
</evidence>
<dbReference type="STRING" id="40998.A0A2P7YIT2"/>
<evidence type="ECO:0000313" key="4">
    <source>
        <dbReference type="Proteomes" id="UP000243723"/>
    </source>
</evidence>
<dbReference type="SUPFAM" id="SSF56219">
    <property type="entry name" value="DNase I-like"/>
    <property type="match status" value="1"/>
</dbReference>
<feature type="signal peptide" evidence="1">
    <location>
        <begin position="1"/>
        <end position="18"/>
    </location>
</feature>
<dbReference type="GO" id="GO:0016791">
    <property type="term" value="F:phosphatase activity"/>
    <property type="evidence" value="ECO:0007669"/>
    <property type="project" value="InterPro"/>
</dbReference>
<dbReference type="Proteomes" id="UP000243723">
    <property type="component" value="Unassembled WGS sequence"/>
</dbReference>
<dbReference type="Gene3D" id="3.60.10.10">
    <property type="entry name" value="Endonuclease/exonuclease/phosphatase"/>
    <property type="match status" value="1"/>
</dbReference>
<dbReference type="Pfam" id="PF22669">
    <property type="entry name" value="Exo_endo_phos2"/>
    <property type="match status" value="1"/>
</dbReference>
<dbReference type="InterPro" id="IPR038772">
    <property type="entry name" value="Sph/SMPD2-like"/>
</dbReference>
<organism evidence="3 4">
    <name type="scientific">Elsinoe australis</name>
    <dbReference type="NCBI Taxonomy" id="40998"/>
    <lineage>
        <taxon>Eukaryota</taxon>
        <taxon>Fungi</taxon>
        <taxon>Dikarya</taxon>
        <taxon>Ascomycota</taxon>
        <taxon>Pezizomycotina</taxon>
        <taxon>Dothideomycetes</taxon>
        <taxon>Dothideomycetidae</taxon>
        <taxon>Myriangiales</taxon>
        <taxon>Elsinoaceae</taxon>
        <taxon>Elsinoe</taxon>
    </lineage>
</organism>
<proteinExistence type="predicted"/>
<dbReference type="EMBL" id="NHZQ01000422">
    <property type="protein sequence ID" value="PSK35881.1"/>
    <property type="molecule type" value="Genomic_DNA"/>
</dbReference>
<dbReference type="PANTHER" id="PTHR16320:SF1">
    <property type="entry name" value="SPHINGOMYELINASE DDB_G0288017"/>
    <property type="match status" value="1"/>
</dbReference>
<gene>
    <name evidence="3" type="ORF">B9Z65_5696</name>
</gene>
<dbReference type="AlphaFoldDB" id="A0A2P7YIT2"/>
<feature type="chain" id="PRO_5015110500" description="Inositol polyphosphate-related phosphatase domain-containing protein" evidence="1">
    <location>
        <begin position="19"/>
        <end position="293"/>
    </location>
</feature>
<dbReference type="PANTHER" id="PTHR16320">
    <property type="entry name" value="SPHINGOMYELINASE FAMILY MEMBER"/>
    <property type="match status" value="1"/>
</dbReference>
<protein>
    <recommendedName>
        <fullName evidence="2">Inositol polyphosphate-related phosphatase domain-containing protein</fullName>
    </recommendedName>
</protein>
<dbReference type="GO" id="GO:0004767">
    <property type="term" value="F:sphingomyelin phosphodiesterase activity"/>
    <property type="evidence" value="ECO:0007669"/>
    <property type="project" value="InterPro"/>
</dbReference>
<reference evidence="3 4" key="1">
    <citation type="submission" date="2017-05" db="EMBL/GenBank/DDBJ databases">
        <title>Draft genome sequence of Elsinoe australis.</title>
        <authorList>
            <person name="Cheng Q."/>
        </authorList>
    </citation>
    <scope>NUCLEOTIDE SEQUENCE [LARGE SCALE GENOMIC DNA]</scope>
    <source>
        <strain evidence="3 4">NL1</strain>
    </source>
</reference>
<sequence>MRISTLATVLLSLPLALAQTTGSLSVLTFNVAGLPDIINDNAVPGDKTTNARTIGTKLLAAGYDVVHLQEDFNYHAALYSTLTYPYRTSTSGGVPFGSGLNTVANYPWTGLQRVKWDKCNLNSGDCLTPKGFTYMRLTVADGVEVDLYNLHADAGSDAGDADARAAGLQQILAFVNKNSVGKAVIVFGDTNDRYTNAAESLTTFISGAGLKDPWVDIIKNGVRPVKGTTANACGNPAVGEDCEIVDKVLYRSGTGVQLTARTFEYASERFLQANGSILSDHNPVLVNFDWKKV</sequence>
<keyword evidence="1" id="KW-0732">Signal</keyword>
<feature type="domain" description="Inositol polyphosphate-related phosphatase" evidence="2">
    <location>
        <begin position="61"/>
        <end position="216"/>
    </location>
</feature>
<dbReference type="OrthoDB" id="40902at2759"/>